<evidence type="ECO:0000256" key="3">
    <source>
        <dbReference type="ARBA" id="ARBA00022475"/>
    </source>
</evidence>
<evidence type="ECO:0000256" key="9">
    <source>
        <dbReference type="SAM" id="MobiDB-lite"/>
    </source>
</evidence>
<feature type="domain" description="Anoctamin dimerisation" evidence="11">
    <location>
        <begin position="17"/>
        <end position="256"/>
    </location>
</feature>
<comment type="caution">
    <text evidence="8">Lacks conserved residue(s) required for the propagation of feature annotation.</text>
</comment>
<keyword evidence="4 8" id="KW-0812">Transmembrane</keyword>
<comment type="subcellular location">
    <subcellularLocation>
        <location evidence="1">Cell membrane</location>
        <topology evidence="1">Multi-pass membrane protein</topology>
    </subcellularLocation>
    <subcellularLocation>
        <location evidence="8">Membrane</location>
        <topology evidence="8">Multi-pass membrane protein</topology>
    </subcellularLocation>
</comment>
<evidence type="ECO:0000313" key="12">
    <source>
        <dbReference type="Proteomes" id="UP000887575"/>
    </source>
</evidence>
<comment type="similarity">
    <text evidence="2 8">Belongs to the anoctamin family.</text>
</comment>
<dbReference type="InterPro" id="IPR032394">
    <property type="entry name" value="Anoct_dimer"/>
</dbReference>
<evidence type="ECO:0000259" key="10">
    <source>
        <dbReference type="Pfam" id="PF04547"/>
    </source>
</evidence>
<reference evidence="13" key="1">
    <citation type="submission" date="2024-02" db="UniProtKB">
        <authorList>
            <consortium name="WormBaseParasite"/>
        </authorList>
    </citation>
    <scope>IDENTIFICATION</scope>
</reference>
<name>A0AAF3EAL4_9BILA</name>
<keyword evidence="3" id="KW-1003">Cell membrane</keyword>
<dbReference type="GO" id="GO:0005886">
    <property type="term" value="C:plasma membrane"/>
    <property type="evidence" value="ECO:0007669"/>
    <property type="project" value="UniProtKB-SubCell"/>
</dbReference>
<feature type="transmembrane region" description="Helical" evidence="8">
    <location>
        <begin position="469"/>
        <end position="488"/>
    </location>
</feature>
<feature type="compositionally biased region" description="Basic residues" evidence="9">
    <location>
        <begin position="844"/>
        <end position="861"/>
    </location>
</feature>
<evidence type="ECO:0000256" key="1">
    <source>
        <dbReference type="ARBA" id="ARBA00004651"/>
    </source>
</evidence>
<proteinExistence type="inferred from homology"/>
<dbReference type="InterPro" id="IPR049452">
    <property type="entry name" value="Anoctamin_TM"/>
</dbReference>
<dbReference type="WBParaSite" id="MBELARI_LOCUS10968">
    <property type="protein sequence ID" value="MBELARI_LOCUS10968"/>
    <property type="gene ID" value="MBELARI_LOCUS10968"/>
</dbReference>
<organism evidence="12 13">
    <name type="scientific">Mesorhabditis belari</name>
    <dbReference type="NCBI Taxonomy" id="2138241"/>
    <lineage>
        <taxon>Eukaryota</taxon>
        <taxon>Metazoa</taxon>
        <taxon>Ecdysozoa</taxon>
        <taxon>Nematoda</taxon>
        <taxon>Chromadorea</taxon>
        <taxon>Rhabditida</taxon>
        <taxon>Rhabditina</taxon>
        <taxon>Rhabditomorpha</taxon>
        <taxon>Rhabditoidea</taxon>
        <taxon>Rhabditidae</taxon>
        <taxon>Mesorhabditinae</taxon>
        <taxon>Mesorhabditis</taxon>
    </lineage>
</organism>
<dbReference type="GO" id="GO:0046983">
    <property type="term" value="F:protein dimerization activity"/>
    <property type="evidence" value="ECO:0007669"/>
    <property type="project" value="InterPro"/>
</dbReference>
<feature type="domain" description="Anoctamin transmembrane" evidence="10">
    <location>
        <begin position="259"/>
        <end position="774"/>
    </location>
</feature>
<evidence type="ECO:0000256" key="7">
    <source>
        <dbReference type="ARBA" id="ARBA00023180"/>
    </source>
</evidence>
<feature type="transmembrane region" description="Helical" evidence="8">
    <location>
        <begin position="267"/>
        <end position="297"/>
    </location>
</feature>
<evidence type="ECO:0000256" key="8">
    <source>
        <dbReference type="RuleBase" id="RU280814"/>
    </source>
</evidence>
<feature type="transmembrane region" description="Helical" evidence="8">
    <location>
        <begin position="426"/>
        <end position="449"/>
    </location>
</feature>
<dbReference type="Pfam" id="PF04547">
    <property type="entry name" value="Anoctamin"/>
    <property type="match status" value="1"/>
</dbReference>
<accession>A0AAF3EAL4</accession>
<evidence type="ECO:0000256" key="2">
    <source>
        <dbReference type="ARBA" id="ARBA00009671"/>
    </source>
</evidence>
<dbReference type="Pfam" id="PF16178">
    <property type="entry name" value="Anoct_dimer"/>
    <property type="match status" value="1"/>
</dbReference>
<evidence type="ECO:0000313" key="13">
    <source>
        <dbReference type="WBParaSite" id="MBELARI_LOCUS10968"/>
    </source>
</evidence>
<protein>
    <recommendedName>
        <fullName evidence="8">Anoctamin</fullName>
    </recommendedName>
</protein>
<dbReference type="PANTHER" id="PTHR12308">
    <property type="entry name" value="ANOCTAMIN"/>
    <property type="match status" value="1"/>
</dbReference>
<keyword evidence="7" id="KW-0325">Glycoprotein</keyword>
<keyword evidence="12" id="KW-1185">Reference proteome</keyword>
<feature type="transmembrane region" description="Helical" evidence="8">
    <location>
        <begin position="350"/>
        <end position="369"/>
    </location>
</feature>
<dbReference type="PANTHER" id="PTHR12308:SF73">
    <property type="entry name" value="ANOCTAMIN"/>
    <property type="match status" value="1"/>
</dbReference>
<dbReference type="AlphaFoldDB" id="A0AAF3EAL4"/>
<sequence length="884" mass="101856">MPIKTHVDYPYFPFRLAVDYVLVSRTSDTTNQKYRNLFENAARKEGLIVSHEVSGSIRFALISTPFPRLCKEAEKSAMSFPLKNCPITPVQPTCCISLSHLFITNDKVGFVSAPYNRKYAQHFENFDDHTKFFSSAQRSLLTHQILKEIDISKQLDGFGAEEKHHKRSKEENNSLSFTETILGEKPLTRKGLLYLLMNEAYEDSFMLHEPSEEEPYFREMKNRNVVDYLQMLSEIEDDPRKKLGKQWTRWFKFQPINRIRDYFGEQIAFYFAWQGTFITVLWVATIVGLLSFTYGLVKSINENPYEKCVISNSSGYTTELDYPSCQFRDGAKHFFSTISNWFMKSFDNDLNPFFAAFISLWGSVFYQIWKRNNAVLTYEWNCEDYTEIEPDRPEFVGTKIDIDPVTGEPEWFYPQLLRFVKMVTSVLVVLLCMSTVVISVMVVTLYKLYAIRTYGCGVESTLICSAMSAWLPSVLNTVSTMILGNIYNRIAEMLNHWENHRTQSEHSNALVIKIFAFSFVNNYTSLFYIAFFRPESYALQTDGLFGLGTDYRDTCTEGTCGSLLALQLLSHMLIKPFPKFFKDICWPYILHVYRTSSWYNRHESIENILMEKDATNVLVREWLKPSAGQFTLWEFNEKVLLFGTTMMFAALFPLSPLIGLIIGLVDLRVDASRLIWFNRRPVPVVTTGIGIWLPIITFLQYAAVLTNAFIVAFTSDFCKNFFGSANSLVPLLHCDVQDRLLIVIIFQNGVFLLKYVIQSVIPTVPASIRVATRRKRFVVGYLIEKGDVPKEVKKRKKVRHAKMTWIMKLTKSQNEAQQLLEKLPIIEASPDKMEPAPIEVFVKSSHKRHRKSATFKKKKTKTGSSHSEDSLPQSASSTLTKIST</sequence>
<dbReference type="Proteomes" id="UP000887575">
    <property type="component" value="Unassembled WGS sequence"/>
</dbReference>
<feature type="transmembrane region" description="Helical" evidence="8">
    <location>
        <begin position="685"/>
        <end position="713"/>
    </location>
</feature>
<evidence type="ECO:0000256" key="6">
    <source>
        <dbReference type="ARBA" id="ARBA00023136"/>
    </source>
</evidence>
<dbReference type="InterPro" id="IPR007632">
    <property type="entry name" value="Anoctamin"/>
</dbReference>
<dbReference type="GO" id="GO:0005254">
    <property type="term" value="F:chloride channel activity"/>
    <property type="evidence" value="ECO:0007669"/>
    <property type="project" value="TreeGrafter"/>
</dbReference>
<evidence type="ECO:0000256" key="5">
    <source>
        <dbReference type="ARBA" id="ARBA00022989"/>
    </source>
</evidence>
<feature type="region of interest" description="Disordered" evidence="9">
    <location>
        <begin position="837"/>
        <end position="884"/>
    </location>
</feature>
<feature type="compositionally biased region" description="Polar residues" evidence="9">
    <location>
        <begin position="870"/>
        <end position="884"/>
    </location>
</feature>
<feature type="transmembrane region" description="Helical" evidence="8">
    <location>
        <begin position="509"/>
        <end position="531"/>
    </location>
</feature>
<evidence type="ECO:0000259" key="11">
    <source>
        <dbReference type="Pfam" id="PF16178"/>
    </source>
</evidence>
<keyword evidence="6 8" id="KW-0472">Membrane</keyword>
<keyword evidence="5 8" id="KW-1133">Transmembrane helix</keyword>
<feature type="transmembrane region" description="Helical" evidence="8">
    <location>
        <begin position="639"/>
        <end position="665"/>
    </location>
</feature>
<evidence type="ECO:0000256" key="4">
    <source>
        <dbReference type="ARBA" id="ARBA00022692"/>
    </source>
</evidence>